<dbReference type="InterPro" id="IPR056119">
    <property type="entry name" value="DUF7702"/>
</dbReference>
<gene>
    <name evidence="3" type="ORF">M422DRAFT_255723</name>
</gene>
<evidence type="ECO:0000313" key="3">
    <source>
        <dbReference type="EMBL" id="KIJ41219.1"/>
    </source>
</evidence>
<organism evidence="3 4">
    <name type="scientific">Sphaerobolus stellatus (strain SS14)</name>
    <dbReference type="NCBI Taxonomy" id="990650"/>
    <lineage>
        <taxon>Eukaryota</taxon>
        <taxon>Fungi</taxon>
        <taxon>Dikarya</taxon>
        <taxon>Basidiomycota</taxon>
        <taxon>Agaricomycotina</taxon>
        <taxon>Agaricomycetes</taxon>
        <taxon>Phallomycetidae</taxon>
        <taxon>Geastrales</taxon>
        <taxon>Sphaerobolaceae</taxon>
        <taxon>Sphaerobolus</taxon>
    </lineage>
</organism>
<dbReference type="PANTHER" id="PTHR42109">
    <property type="entry name" value="UNPLACED GENOMIC SCAFFOLD UM_SCAF_CONTIG_1.265, WHOLE GENOME SHOTGUN SEQUENCE"/>
    <property type="match status" value="1"/>
</dbReference>
<name>A0A0C9V2H3_SPHS4</name>
<protein>
    <recommendedName>
        <fullName evidence="2">DUF7702 domain-containing protein</fullName>
    </recommendedName>
</protein>
<dbReference type="Pfam" id="PF24800">
    <property type="entry name" value="DUF7702"/>
    <property type="match status" value="1"/>
</dbReference>
<keyword evidence="1" id="KW-0812">Transmembrane</keyword>
<feature type="transmembrane region" description="Helical" evidence="1">
    <location>
        <begin position="144"/>
        <end position="167"/>
    </location>
</feature>
<reference evidence="3 4" key="1">
    <citation type="submission" date="2014-06" db="EMBL/GenBank/DDBJ databases">
        <title>Evolutionary Origins and Diversification of the Mycorrhizal Mutualists.</title>
        <authorList>
            <consortium name="DOE Joint Genome Institute"/>
            <consortium name="Mycorrhizal Genomics Consortium"/>
            <person name="Kohler A."/>
            <person name="Kuo A."/>
            <person name="Nagy L.G."/>
            <person name="Floudas D."/>
            <person name="Copeland A."/>
            <person name="Barry K.W."/>
            <person name="Cichocki N."/>
            <person name="Veneault-Fourrey C."/>
            <person name="LaButti K."/>
            <person name="Lindquist E.A."/>
            <person name="Lipzen A."/>
            <person name="Lundell T."/>
            <person name="Morin E."/>
            <person name="Murat C."/>
            <person name="Riley R."/>
            <person name="Ohm R."/>
            <person name="Sun H."/>
            <person name="Tunlid A."/>
            <person name="Henrissat B."/>
            <person name="Grigoriev I.V."/>
            <person name="Hibbett D.S."/>
            <person name="Martin F."/>
        </authorList>
    </citation>
    <scope>NUCLEOTIDE SEQUENCE [LARGE SCALE GENOMIC DNA]</scope>
    <source>
        <strain evidence="3 4">SS14</strain>
    </source>
</reference>
<feature type="transmembrane region" description="Helical" evidence="1">
    <location>
        <begin position="179"/>
        <end position="199"/>
    </location>
</feature>
<feature type="transmembrane region" description="Helical" evidence="1">
    <location>
        <begin position="75"/>
        <end position="94"/>
    </location>
</feature>
<dbReference type="Proteomes" id="UP000054279">
    <property type="component" value="Unassembled WGS sequence"/>
</dbReference>
<sequence>MGVNPLVEIYSCEAGYYALVCCILVHVLRRRCLKQGLPWAILALFLTMRISRDVLEVLLQTGFNQDGTFIEAIKLLDILAFGPLLLVTYMLVIFSIPTPINLFKGVSLVTVIGLAIAMILGGIGQSRIDPWSETMLLTDLGHKLTRAGLVFFTDSYIVTVVLHMFMLKGRPRAQISYKTYFALSTALLLLAVRLAYQWLNEVRPQIFQGWPMTGDNWQWSATSTDWWLYLVMGGIVEWIVVFIYLILGYVTPSSKSDVEEFEETGKWRLVEL</sequence>
<dbReference type="OrthoDB" id="2560628at2759"/>
<evidence type="ECO:0000313" key="4">
    <source>
        <dbReference type="Proteomes" id="UP000054279"/>
    </source>
</evidence>
<keyword evidence="1" id="KW-0472">Membrane</keyword>
<dbReference type="PANTHER" id="PTHR42109:SF2">
    <property type="entry name" value="INTEGRAL MEMBRANE PROTEIN"/>
    <property type="match status" value="1"/>
</dbReference>
<dbReference type="HOGENOM" id="CLU_1023670_0_0_1"/>
<keyword evidence="1" id="KW-1133">Transmembrane helix</keyword>
<proteinExistence type="predicted"/>
<feature type="transmembrane region" description="Helical" evidence="1">
    <location>
        <begin position="106"/>
        <end position="124"/>
    </location>
</feature>
<dbReference type="AlphaFoldDB" id="A0A0C9V2H3"/>
<accession>A0A0C9V2H3</accession>
<feature type="transmembrane region" description="Helical" evidence="1">
    <location>
        <begin position="37"/>
        <end position="55"/>
    </location>
</feature>
<dbReference type="EMBL" id="KN837138">
    <property type="protein sequence ID" value="KIJ41219.1"/>
    <property type="molecule type" value="Genomic_DNA"/>
</dbReference>
<feature type="domain" description="DUF7702" evidence="2">
    <location>
        <begin position="16"/>
        <end position="250"/>
    </location>
</feature>
<feature type="transmembrane region" description="Helical" evidence="1">
    <location>
        <begin position="6"/>
        <end position="25"/>
    </location>
</feature>
<evidence type="ECO:0000256" key="1">
    <source>
        <dbReference type="SAM" id="Phobius"/>
    </source>
</evidence>
<keyword evidence="4" id="KW-1185">Reference proteome</keyword>
<evidence type="ECO:0000259" key="2">
    <source>
        <dbReference type="Pfam" id="PF24800"/>
    </source>
</evidence>
<feature type="transmembrane region" description="Helical" evidence="1">
    <location>
        <begin position="226"/>
        <end position="247"/>
    </location>
</feature>